<evidence type="ECO:0000313" key="6">
    <source>
        <dbReference type="EMBL" id="ARF58816.1"/>
    </source>
</evidence>
<evidence type="ECO:0000256" key="4">
    <source>
        <dbReference type="SAM" id="MobiDB-lite"/>
    </source>
</evidence>
<sequence length="324" mass="33966">MPSPPCPDSAVGRPLNAHISTSPLSGESMSLRRPCIAATIAVCALAVAGCSDTQSAQPSDVNTAASFASGSSMDKLRASGRIRIGVKFDQPGMGYKKAGSHEPSGFDIEIAKIVAGGLGIQPNKIQWVQTTSQNREKFLESGKVDLVVASYTMNNARRAVVGQAGPYFVTGQQLLVRKDRGISGAKDVKGKKVCAAKGSTSVRAIKNSYQATPVQLATYGQCVAQLRGGSVDAVSTDGAILLGYAAQDPRELEVVGEPIDEAGYGVGYRKGDTGMCNFIDDTLQKAFRNGSWDNALMTTLWKTSGLLPRHPDVMESCTGSGTAS</sequence>
<feature type="domain" description="Solute-binding protein family 3/N-terminal" evidence="5">
    <location>
        <begin position="81"/>
        <end position="302"/>
    </location>
</feature>
<name>A0A1V0U0W2_9ACTN</name>
<dbReference type="GO" id="GO:0030288">
    <property type="term" value="C:outer membrane-bounded periplasmic space"/>
    <property type="evidence" value="ECO:0007669"/>
    <property type="project" value="TreeGrafter"/>
</dbReference>
<dbReference type="InterPro" id="IPR001638">
    <property type="entry name" value="Solute-binding_3/MltF_N"/>
</dbReference>
<dbReference type="KEGG" id="sgv:B1H19_35695"/>
<evidence type="ECO:0000313" key="7">
    <source>
        <dbReference type="Proteomes" id="UP000192726"/>
    </source>
</evidence>
<keyword evidence="3" id="KW-0732">Signal</keyword>
<dbReference type="GO" id="GO:0005576">
    <property type="term" value="C:extracellular region"/>
    <property type="evidence" value="ECO:0007669"/>
    <property type="project" value="TreeGrafter"/>
</dbReference>
<evidence type="ECO:0000256" key="1">
    <source>
        <dbReference type="ARBA" id="ARBA00010333"/>
    </source>
</evidence>
<dbReference type="PANTHER" id="PTHR30085:SF6">
    <property type="entry name" value="ABC TRANSPORTER GLUTAMINE-BINDING PROTEIN GLNH"/>
    <property type="match status" value="1"/>
</dbReference>
<reference evidence="6 7" key="1">
    <citation type="submission" date="2017-04" db="EMBL/GenBank/DDBJ databases">
        <title>Complete Genome Sequence of Streptomyces gilvosporeus F607, a Capable Producer of Natamycin.</title>
        <authorList>
            <person name="Zong G."/>
            <person name="Zhong C."/>
            <person name="Fu J."/>
            <person name="Qin R."/>
            <person name="Cao G."/>
        </authorList>
    </citation>
    <scope>NUCLEOTIDE SEQUENCE [LARGE SCALE GENOMIC DNA]</scope>
    <source>
        <strain evidence="6 7">F607</strain>
    </source>
</reference>
<dbReference type="SUPFAM" id="SSF53850">
    <property type="entry name" value="Periplasmic binding protein-like II"/>
    <property type="match status" value="1"/>
</dbReference>
<dbReference type="AlphaFoldDB" id="A0A1V0U0W2"/>
<dbReference type="EMBL" id="CP020569">
    <property type="protein sequence ID" value="ARF58816.1"/>
    <property type="molecule type" value="Genomic_DNA"/>
</dbReference>
<evidence type="ECO:0000259" key="5">
    <source>
        <dbReference type="SMART" id="SM00062"/>
    </source>
</evidence>
<organism evidence="6 7">
    <name type="scientific">Streptomyces gilvosporeus</name>
    <dbReference type="NCBI Taxonomy" id="553510"/>
    <lineage>
        <taxon>Bacteria</taxon>
        <taxon>Bacillati</taxon>
        <taxon>Actinomycetota</taxon>
        <taxon>Actinomycetes</taxon>
        <taxon>Kitasatosporales</taxon>
        <taxon>Streptomycetaceae</taxon>
        <taxon>Streptomyces</taxon>
    </lineage>
</organism>
<evidence type="ECO:0000256" key="3">
    <source>
        <dbReference type="ARBA" id="ARBA00022729"/>
    </source>
</evidence>
<feature type="compositionally biased region" description="Polar residues" evidence="4">
    <location>
        <begin position="18"/>
        <end position="28"/>
    </location>
</feature>
<comment type="similarity">
    <text evidence="1">Belongs to the bacterial solute-binding protein 3 family.</text>
</comment>
<protein>
    <recommendedName>
        <fullName evidence="5">Solute-binding protein family 3/N-terminal domain-containing protein</fullName>
    </recommendedName>
</protein>
<dbReference type="PANTHER" id="PTHR30085">
    <property type="entry name" value="AMINO ACID ABC TRANSPORTER PERMEASE"/>
    <property type="match status" value="1"/>
</dbReference>
<gene>
    <name evidence="6" type="ORF">B1H19_35695</name>
</gene>
<feature type="region of interest" description="Disordered" evidence="4">
    <location>
        <begin position="1"/>
        <end position="28"/>
    </location>
</feature>
<dbReference type="GO" id="GO:0006865">
    <property type="term" value="P:amino acid transport"/>
    <property type="evidence" value="ECO:0007669"/>
    <property type="project" value="TreeGrafter"/>
</dbReference>
<dbReference type="STRING" id="553510.B1H19_35695"/>
<dbReference type="Pfam" id="PF00497">
    <property type="entry name" value="SBP_bac_3"/>
    <property type="match status" value="1"/>
</dbReference>
<dbReference type="Gene3D" id="3.40.190.10">
    <property type="entry name" value="Periplasmic binding protein-like II"/>
    <property type="match status" value="2"/>
</dbReference>
<accession>A0A1V0U0W2</accession>
<dbReference type="SMART" id="SM00062">
    <property type="entry name" value="PBPb"/>
    <property type="match status" value="1"/>
</dbReference>
<keyword evidence="7" id="KW-1185">Reference proteome</keyword>
<dbReference type="Proteomes" id="UP000192726">
    <property type="component" value="Chromosome"/>
</dbReference>
<evidence type="ECO:0000256" key="2">
    <source>
        <dbReference type="ARBA" id="ARBA00022448"/>
    </source>
</evidence>
<dbReference type="CDD" id="cd13690">
    <property type="entry name" value="PBP2_GluB"/>
    <property type="match status" value="1"/>
</dbReference>
<proteinExistence type="inferred from homology"/>
<dbReference type="InterPro" id="IPR051455">
    <property type="entry name" value="Bact_solute-bind_prot3"/>
</dbReference>
<keyword evidence="2" id="KW-0813">Transport</keyword>